<accession>X0U0Z6</accession>
<sequence length="38" mass="4383">MIAQELKKQYFKKGQLDKVCVVGHLTSCVEGGEDNWYH</sequence>
<dbReference type="EMBL" id="BARS01015762">
    <property type="protein sequence ID" value="GAF94087.1"/>
    <property type="molecule type" value="Genomic_DNA"/>
</dbReference>
<gene>
    <name evidence="1" type="ORF">S01H1_26034</name>
</gene>
<reference evidence="1" key="1">
    <citation type="journal article" date="2014" name="Front. Microbiol.">
        <title>High frequency of phylogenetically diverse reductive dehalogenase-homologous genes in deep subseafloor sedimentary metagenomes.</title>
        <authorList>
            <person name="Kawai M."/>
            <person name="Futagami T."/>
            <person name="Toyoda A."/>
            <person name="Takaki Y."/>
            <person name="Nishi S."/>
            <person name="Hori S."/>
            <person name="Arai W."/>
            <person name="Tsubouchi T."/>
            <person name="Morono Y."/>
            <person name="Uchiyama I."/>
            <person name="Ito T."/>
            <person name="Fujiyama A."/>
            <person name="Inagaki F."/>
            <person name="Takami H."/>
        </authorList>
    </citation>
    <scope>NUCLEOTIDE SEQUENCE</scope>
    <source>
        <strain evidence="1">Expedition CK06-06</strain>
    </source>
</reference>
<proteinExistence type="predicted"/>
<protein>
    <submittedName>
        <fullName evidence="1">Uncharacterized protein</fullName>
    </submittedName>
</protein>
<feature type="non-terminal residue" evidence="1">
    <location>
        <position position="38"/>
    </location>
</feature>
<organism evidence="1">
    <name type="scientific">marine sediment metagenome</name>
    <dbReference type="NCBI Taxonomy" id="412755"/>
    <lineage>
        <taxon>unclassified sequences</taxon>
        <taxon>metagenomes</taxon>
        <taxon>ecological metagenomes</taxon>
    </lineage>
</organism>
<dbReference type="AlphaFoldDB" id="X0U0Z6"/>
<comment type="caution">
    <text evidence="1">The sequence shown here is derived from an EMBL/GenBank/DDBJ whole genome shotgun (WGS) entry which is preliminary data.</text>
</comment>
<name>X0U0Z6_9ZZZZ</name>
<evidence type="ECO:0000313" key="1">
    <source>
        <dbReference type="EMBL" id="GAF94087.1"/>
    </source>
</evidence>